<feature type="compositionally biased region" description="Polar residues" evidence="1">
    <location>
        <begin position="266"/>
        <end position="277"/>
    </location>
</feature>
<feature type="compositionally biased region" description="Acidic residues" evidence="1">
    <location>
        <begin position="96"/>
        <end position="105"/>
    </location>
</feature>
<feature type="region of interest" description="Disordered" evidence="1">
    <location>
        <begin position="258"/>
        <end position="279"/>
    </location>
</feature>
<evidence type="ECO:0000313" key="3">
    <source>
        <dbReference type="Proteomes" id="UP001150238"/>
    </source>
</evidence>
<protein>
    <submittedName>
        <fullName evidence="2">Uncharacterized protein</fullName>
    </submittedName>
</protein>
<dbReference type="AlphaFoldDB" id="A0A9W9DYC2"/>
<evidence type="ECO:0000313" key="2">
    <source>
        <dbReference type="EMBL" id="KAJ4489550.1"/>
    </source>
</evidence>
<accession>A0A9W9DYC2</accession>
<comment type="caution">
    <text evidence="2">The sequence shown here is derived from an EMBL/GenBank/DDBJ whole genome shotgun (WGS) entry which is preliminary data.</text>
</comment>
<feature type="compositionally biased region" description="Basic residues" evidence="1">
    <location>
        <begin position="77"/>
        <end position="90"/>
    </location>
</feature>
<gene>
    <name evidence="2" type="ORF">C8J55DRAFT_547591</name>
</gene>
<feature type="region of interest" description="Disordered" evidence="1">
    <location>
        <begin position="1"/>
        <end position="133"/>
    </location>
</feature>
<reference evidence="2" key="2">
    <citation type="journal article" date="2023" name="Proc. Natl. Acad. Sci. U.S.A.">
        <title>A global phylogenomic analysis of the shiitake genus Lentinula.</title>
        <authorList>
            <person name="Sierra-Patev S."/>
            <person name="Min B."/>
            <person name="Naranjo-Ortiz M."/>
            <person name="Looney B."/>
            <person name="Konkel Z."/>
            <person name="Slot J.C."/>
            <person name="Sakamoto Y."/>
            <person name="Steenwyk J.L."/>
            <person name="Rokas A."/>
            <person name="Carro J."/>
            <person name="Camarero S."/>
            <person name="Ferreira P."/>
            <person name="Molpeceres G."/>
            <person name="Ruiz-Duenas F.J."/>
            <person name="Serrano A."/>
            <person name="Henrissat B."/>
            <person name="Drula E."/>
            <person name="Hughes K.W."/>
            <person name="Mata J.L."/>
            <person name="Ishikawa N.K."/>
            <person name="Vargas-Isla R."/>
            <person name="Ushijima S."/>
            <person name="Smith C.A."/>
            <person name="Donoghue J."/>
            <person name="Ahrendt S."/>
            <person name="Andreopoulos W."/>
            <person name="He G."/>
            <person name="LaButti K."/>
            <person name="Lipzen A."/>
            <person name="Ng V."/>
            <person name="Riley R."/>
            <person name="Sandor L."/>
            <person name="Barry K."/>
            <person name="Martinez A.T."/>
            <person name="Xiao Y."/>
            <person name="Gibbons J.G."/>
            <person name="Terashima K."/>
            <person name="Grigoriev I.V."/>
            <person name="Hibbett D."/>
        </authorList>
    </citation>
    <scope>NUCLEOTIDE SEQUENCE</scope>
    <source>
        <strain evidence="2">Sp2 HRB7682 ss15</strain>
    </source>
</reference>
<organism evidence="2 3">
    <name type="scientific">Lentinula lateritia</name>
    <dbReference type="NCBI Taxonomy" id="40482"/>
    <lineage>
        <taxon>Eukaryota</taxon>
        <taxon>Fungi</taxon>
        <taxon>Dikarya</taxon>
        <taxon>Basidiomycota</taxon>
        <taxon>Agaricomycotina</taxon>
        <taxon>Agaricomycetes</taxon>
        <taxon>Agaricomycetidae</taxon>
        <taxon>Agaricales</taxon>
        <taxon>Marasmiineae</taxon>
        <taxon>Omphalotaceae</taxon>
        <taxon>Lentinula</taxon>
    </lineage>
</organism>
<proteinExistence type="predicted"/>
<sequence length="560" mass="62321">MKGASSICSPSKRKRVSSDEDNGVSSSSPPAPPQRLVINIPPPTSSRRNLVVTRPRSETPSSSSESEECSSDETHQSRKFSPKKNKQARRMRVDSVETEGFEPSDSDNAMLSVPAHGKGKSFDPPPAKRSAEDDTVPLGLTFIPEGIKLGQLSRLNTKNQRQLGATAVRHPHNFLDRCAVEVGTSQTLKDSIPKVSRLPLGQKSKPAVRHVNARVIVDPQEPFHEEMYTEPYGHFDTGPPMSQEMQTSSEHPLQTILGVPHEDDAPSSTQHPSTSPLTKEDTLESAFLDLSLSAAQLDSVDLAPCISNTTGDCAPENTETYTMSTLSNSDIIFVHKSQLQEISLHSGLLRVKELKPVFILFETDSSHKIWNVDEVYPFGGIITFTAKALTSNVDFLMQKIHEVAVHPLWEVYIVPSVLGLAIKSYYGDIRIWESLDDNFAFAELLNMLDEGVLHLTSDPTASNDRWNLQQQELRILNHKEIVKFCVGSAPARAIEQDSVLEVNEEVADVLQTLQIQPRFYKRYRRFVVLSEGFEKIPDEGVRFVPQLEILPCRAFSLAEY</sequence>
<name>A0A9W9DYC2_9AGAR</name>
<dbReference type="Proteomes" id="UP001150238">
    <property type="component" value="Unassembled WGS sequence"/>
</dbReference>
<evidence type="ECO:0000256" key="1">
    <source>
        <dbReference type="SAM" id="MobiDB-lite"/>
    </source>
</evidence>
<reference evidence="2" key="1">
    <citation type="submission" date="2022-08" db="EMBL/GenBank/DDBJ databases">
        <authorList>
            <consortium name="DOE Joint Genome Institute"/>
            <person name="Min B."/>
            <person name="Riley R."/>
            <person name="Sierra-Patev S."/>
            <person name="Naranjo-Ortiz M."/>
            <person name="Looney B."/>
            <person name="Konkel Z."/>
            <person name="Slot J.C."/>
            <person name="Sakamoto Y."/>
            <person name="Steenwyk J.L."/>
            <person name="Rokas A."/>
            <person name="Carro J."/>
            <person name="Camarero S."/>
            <person name="Ferreira P."/>
            <person name="Molpeceres G."/>
            <person name="Ruiz-Duenas F.J."/>
            <person name="Serrano A."/>
            <person name="Henrissat B."/>
            <person name="Drula E."/>
            <person name="Hughes K.W."/>
            <person name="Mata J.L."/>
            <person name="Ishikawa N.K."/>
            <person name="Vargas-Isla R."/>
            <person name="Ushijima S."/>
            <person name="Smith C.A."/>
            <person name="Ahrendt S."/>
            <person name="Andreopoulos W."/>
            <person name="He G."/>
            <person name="Labutti K."/>
            <person name="Lipzen A."/>
            <person name="Ng V."/>
            <person name="Sandor L."/>
            <person name="Barry K."/>
            <person name="Martinez A.T."/>
            <person name="Xiao Y."/>
            <person name="Gibbons J.G."/>
            <person name="Terashima K."/>
            <person name="Hibbett D.S."/>
            <person name="Grigoriev I.V."/>
        </authorList>
    </citation>
    <scope>NUCLEOTIDE SEQUENCE</scope>
    <source>
        <strain evidence="2">Sp2 HRB7682 ss15</strain>
    </source>
</reference>
<dbReference type="EMBL" id="JANVFS010000007">
    <property type="protein sequence ID" value="KAJ4489550.1"/>
    <property type="molecule type" value="Genomic_DNA"/>
</dbReference>